<dbReference type="InterPro" id="IPR003742">
    <property type="entry name" value="RlmH-like"/>
</dbReference>
<dbReference type="NCBIfam" id="NF000989">
    <property type="entry name" value="PRK00103.2-3"/>
    <property type="match status" value="1"/>
</dbReference>
<name>A0A2S0NF08_9HYPH</name>
<dbReference type="Pfam" id="PF02590">
    <property type="entry name" value="SPOUT_MTase"/>
    <property type="match status" value="1"/>
</dbReference>
<dbReference type="Gene3D" id="3.40.1280.10">
    <property type="match status" value="1"/>
</dbReference>
<keyword evidence="5" id="KW-0698">rRNA processing</keyword>
<dbReference type="PANTHER" id="PTHR33603">
    <property type="entry name" value="METHYLTRANSFERASE"/>
    <property type="match status" value="1"/>
</dbReference>
<dbReference type="RefSeq" id="WP_106749833.1">
    <property type="nucleotide sequence ID" value="NZ_CP027668.1"/>
</dbReference>
<reference evidence="6 7" key="1">
    <citation type="submission" date="2018-03" db="EMBL/GenBank/DDBJ databases">
        <title>Genome sequencing of Phreatobacter sp.</title>
        <authorList>
            <person name="Kim S.-J."/>
            <person name="Heo J."/>
            <person name="Kwon S.-W."/>
        </authorList>
    </citation>
    <scope>NUCLEOTIDE SEQUENCE [LARGE SCALE GENOMIC DNA]</scope>
    <source>
        <strain evidence="6 7">S-12</strain>
    </source>
</reference>
<protein>
    <recommendedName>
        <fullName evidence="5">Ribosomal RNA large subunit methyltransferase H</fullName>
        <ecNumber evidence="5">2.1.1.177</ecNumber>
    </recommendedName>
    <alternativeName>
        <fullName evidence="5">23S rRNA (pseudouridine1915-N3)-methyltransferase</fullName>
    </alternativeName>
    <alternativeName>
        <fullName evidence="5">23S rRNA m3Psi1915 methyltransferase</fullName>
    </alternativeName>
    <alternativeName>
        <fullName evidence="5">rRNA (pseudouridine-N3-)-methyltransferase RlmH</fullName>
    </alternativeName>
</protein>
<comment type="similarity">
    <text evidence="4 5">Belongs to the RNA methyltransferase RlmH family.</text>
</comment>
<evidence type="ECO:0000256" key="1">
    <source>
        <dbReference type="ARBA" id="ARBA00022603"/>
    </source>
</evidence>
<dbReference type="Proteomes" id="UP000237889">
    <property type="component" value="Chromosome"/>
</dbReference>
<dbReference type="OrthoDB" id="9806643at2"/>
<dbReference type="GO" id="GO:0070038">
    <property type="term" value="F:rRNA (pseudouridine-N3-)-methyltransferase activity"/>
    <property type="evidence" value="ECO:0007669"/>
    <property type="project" value="UniProtKB-UniRule"/>
</dbReference>
<dbReference type="GO" id="GO:0005737">
    <property type="term" value="C:cytoplasm"/>
    <property type="evidence" value="ECO:0007669"/>
    <property type="project" value="UniProtKB-SubCell"/>
</dbReference>
<evidence type="ECO:0000256" key="2">
    <source>
        <dbReference type="ARBA" id="ARBA00022679"/>
    </source>
</evidence>
<dbReference type="EMBL" id="CP027668">
    <property type="protein sequence ID" value="AVO46493.1"/>
    <property type="molecule type" value="Genomic_DNA"/>
</dbReference>
<dbReference type="InterPro" id="IPR029028">
    <property type="entry name" value="Alpha/beta_knot_MTases"/>
</dbReference>
<evidence type="ECO:0000256" key="4">
    <source>
        <dbReference type="ARBA" id="ARBA00038303"/>
    </source>
</evidence>
<feature type="binding site" evidence="5">
    <location>
        <position position="106"/>
    </location>
    <ligand>
        <name>S-adenosyl-L-methionine</name>
        <dbReference type="ChEBI" id="CHEBI:59789"/>
    </ligand>
</feature>
<dbReference type="CDD" id="cd18081">
    <property type="entry name" value="RlmH-like"/>
    <property type="match status" value="1"/>
</dbReference>
<evidence type="ECO:0000313" key="6">
    <source>
        <dbReference type="EMBL" id="AVO46493.1"/>
    </source>
</evidence>
<evidence type="ECO:0000256" key="5">
    <source>
        <dbReference type="HAMAP-Rule" id="MF_00658"/>
    </source>
</evidence>
<dbReference type="KEGG" id="phr:C6569_16310"/>
<keyword evidence="2 5" id="KW-0808">Transferase</keyword>
<sequence length="158" mass="16996">MRLILVAVGRAKAGPESDLAARYQERAAKAGKGLGFRSIDTVTLDESRLPEAAARKSEEAAAIRRARAGRLVLLDERGRSMGSPDFAALLGRWKDASEEAATLVVGGPDGLDPALRAEADLVLSFGALTWPHQLVRIMALEQIYRAVTILAGHPYHRA</sequence>
<evidence type="ECO:0000313" key="7">
    <source>
        <dbReference type="Proteomes" id="UP000237889"/>
    </source>
</evidence>
<keyword evidence="1 5" id="KW-0489">Methyltransferase</keyword>
<keyword evidence="7" id="KW-1185">Reference proteome</keyword>
<dbReference type="InterPro" id="IPR029026">
    <property type="entry name" value="tRNA_m1G_MTases_N"/>
</dbReference>
<dbReference type="PANTHER" id="PTHR33603:SF1">
    <property type="entry name" value="RIBOSOMAL RNA LARGE SUBUNIT METHYLTRANSFERASE H"/>
    <property type="match status" value="1"/>
</dbReference>
<gene>
    <name evidence="5" type="primary">rlmH</name>
    <name evidence="6" type="ORF">C6569_16310</name>
</gene>
<feature type="binding site" evidence="5">
    <location>
        <begin position="125"/>
        <end position="130"/>
    </location>
    <ligand>
        <name>S-adenosyl-L-methionine</name>
        <dbReference type="ChEBI" id="CHEBI:59789"/>
    </ligand>
</feature>
<comment type="subunit">
    <text evidence="5">Homodimer.</text>
</comment>
<organism evidence="6 7">
    <name type="scientific">Phreatobacter cathodiphilus</name>
    <dbReference type="NCBI Taxonomy" id="1868589"/>
    <lineage>
        <taxon>Bacteria</taxon>
        <taxon>Pseudomonadati</taxon>
        <taxon>Pseudomonadota</taxon>
        <taxon>Alphaproteobacteria</taxon>
        <taxon>Hyphomicrobiales</taxon>
        <taxon>Phreatobacteraceae</taxon>
        <taxon>Phreatobacter</taxon>
    </lineage>
</organism>
<comment type="catalytic activity">
    <reaction evidence="5">
        <text>pseudouridine(1915) in 23S rRNA + S-adenosyl-L-methionine = N(3)-methylpseudouridine(1915) in 23S rRNA + S-adenosyl-L-homocysteine + H(+)</text>
        <dbReference type="Rhea" id="RHEA:42752"/>
        <dbReference type="Rhea" id="RHEA-COMP:10221"/>
        <dbReference type="Rhea" id="RHEA-COMP:10222"/>
        <dbReference type="ChEBI" id="CHEBI:15378"/>
        <dbReference type="ChEBI" id="CHEBI:57856"/>
        <dbReference type="ChEBI" id="CHEBI:59789"/>
        <dbReference type="ChEBI" id="CHEBI:65314"/>
        <dbReference type="ChEBI" id="CHEBI:74486"/>
        <dbReference type="EC" id="2.1.1.177"/>
    </reaction>
</comment>
<evidence type="ECO:0000256" key="3">
    <source>
        <dbReference type="ARBA" id="ARBA00022691"/>
    </source>
</evidence>
<dbReference type="PIRSF" id="PIRSF004505">
    <property type="entry name" value="MT_bac"/>
    <property type="match status" value="1"/>
</dbReference>
<accession>A0A2S0NF08</accession>
<feature type="binding site" evidence="5">
    <location>
        <position position="74"/>
    </location>
    <ligand>
        <name>S-adenosyl-L-methionine</name>
        <dbReference type="ChEBI" id="CHEBI:59789"/>
    </ligand>
</feature>
<proteinExistence type="inferred from homology"/>
<comment type="subcellular location">
    <subcellularLocation>
        <location evidence="5">Cytoplasm</location>
    </subcellularLocation>
</comment>
<dbReference type="HAMAP" id="MF_00658">
    <property type="entry name" value="23SrRNA_methyltr_H"/>
    <property type="match status" value="1"/>
</dbReference>
<comment type="function">
    <text evidence="5">Specifically methylates the pseudouridine at position 1915 (m3Psi1915) in 23S rRNA.</text>
</comment>
<dbReference type="AlphaFoldDB" id="A0A2S0NF08"/>
<keyword evidence="3 5" id="KW-0949">S-adenosyl-L-methionine</keyword>
<dbReference type="SUPFAM" id="SSF75217">
    <property type="entry name" value="alpha/beta knot"/>
    <property type="match status" value="1"/>
</dbReference>
<keyword evidence="5" id="KW-0963">Cytoplasm</keyword>
<dbReference type="EC" id="2.1.1.177" evidence="5"/>